<sequence length="437" mass="50856">MDGIRIDGNALHFGIYNHVLTVDGDKLVTRKLIVLKDGKLPVAFTNFDTFAGGSGAPLKHLDSNDGPQYLYVCKFLNYVFFEKYSITKLTDITAEMLISFLKGYGSCTLPNDDENTSRSKSSVNRCVNYVLSFVHELERQNHRTKVDWKKIYRKVKKISTKARRVITEEQLAFEIRYKENINEIFRDITEEAFQIIMQVIIDRHTNILMLAALGAFAGLRPSEACNVRREEYGGIFFELFGDEIYNIEIDLTKEVRLRSDDVPVGGIKKHRRQKVYPAFLAEFRTLYEIYMDFIEGRKFETDYGPLTTNQSGKAFTYNAYLREFKKVICEAREIMIHSDNPSTQLYGHMLYTHSLTPHIFRHWFTVKLVQFGEQLPTIMKYRGDRSPESANTYLQNKSELIKQLDSVEDEIWNYNTWRVNKIYGQSNPENQESSTTE</sequence>
<dbReference type="EMBL" id="QRVM01000009">
    <property type="protein sequence ID" value="RGS47882.1"/>
    <property type="molecule type" value="Genomic_DNA"/>
</dbReference>
<dbReference type="GO" id="GO:0006310">
    <property type="term" value="P:DNA recombination"/>
    <property type="evidence" value="ECO:0007669"/>
    <property type="project" value="UniProtKB-KW"/>
</dbReference>
<dbReference type="GO" id="GO:0015074">
    <property type="term" value="P:DNA integration"/>
    <property type="evidence" value="ECO:0007669"/>
    <property type="project" value="InterPro"/>
</dbReference>
<dbReference type="Proteomes" id="UP000285274">
    <property type="component" value="Unassembled WGS sequence"/>
</dbReference>
<evidence type="ECO:0000313" key="2">
    <source>
        <dbReference type="EMBL" id="RGS47882.1"/>
    </source>
</evidence>
<dbReference type="InterPro" id="IPR013762">
    <property type="entry name" value="Integrase-like_cat_sf"/>
</dbReference>
<dbReference type="InterPro" id="IPR011010">
    <property type="entry name" value="DNA_brk_join_enz"/>
</dbReference>
<evidence type="ECO:0000313" key="3">
    <source>
        <dbReference type="Proteomes" id="UP000285274"/>
    </source>
</evidence>
<keyword evidence="1" id="KW-0233">DNA recombination</keyword>
<organism evidence="2 3">
    <name type="scientific">Holdemanella biformis</name>
    <dbReference type="NCBI Taxonomy" id="1735"/>
    <lineage>
        <taxon>Bacteria</taxon>
        <taxon>Bacillati</taxon>
        <taxon>Bacillota</taxon>
        <taxon>Erysipelotrichia</taxon>
        <taxon>Erysipelotrichales</taxon>
        <taxon>Erysipelotrichaceae</taxon>
        <taxon>Holdemanella</taxon>
    </lineage>
</organism>
<dbReference type="Gene3D" id="1.10.443.10">
    <property type="entry name" value="Intergrase catalytic core"/>
    <property type="match status" value="1"/>
</dbReference>
<protein>
    <submittedName>
        <fullName evidence="2">Site-specific integrase</fullName>
    </submittedName>
</protein>
<reference evidence="2 3" key="1">
    <citation type="submission" date="2018-08" db="EMBL/GenBank/DDBJ databases">
        <title>A genome reference for cultivated species of the human gut microbiota.</title>
        <authorList>
            <person name="Zou Y."/>
            <person name="Xue W."/>
            <person name="Luo G."/>
        </authorList>
    </citation>
    <scope>NUCLEOTIDE SEQUENCE [LARGE SCALE GENOMIC DNA]</scope>
    <source>
        <strain evidence="2 3">AF22-10AC</strain>
    </source>
</reference>
<dbReference type="CDD" id="cd00397">
    <property type="entry name" value="DNA_BRE_C"/>
    <property type="match status" value="1"/>
</dbReference>
<dbReference type="SUPFAM" id="SSF56349">
    <property type="entry name" value="DNA breaking-rejoining enzymes"/>
    <property type="match status" value="1"/>
</dbReference>
<dbReference type="RefSeq" id="WP_118319536.1">
    <property type="nucleotide sequence ID" value="NZ_QRVM01000009.1"/>
</dbReference>
<evidence type="ECO:0000256" key="1">
    <source>
        <dbReference type="ARBA" id="ARBA00023172"/>
    </source>
</evidence>
<dbReference type="AlphaFoldDB" id="A0A412J6A4"/>
<proteinExistence type="predicted"/>
<comment type="caution">
    <text evidence="2">The sequence shown here is derived from an EMBL/GenBank/DDBJ whole genome shotgun (WGS) entry which is preliminary data.</text>
</comment>
<gene>
    <name evidence="2" type="ORF">DWX92_03450</name>
</gene>
<name>A0A412J6A4_9FIRM</name>
<dbReference type="GO" id="GO:0003677">
    <property type="term" value="F:DNA binding"/>
    <property type="evidence" value="ECO:0007669"/>
    <property type="project" value="InterPro"/>
</dbReference>
<accession>A0A412J6A4</accession>